<evidence type="ECO:0000313" key="5">
    <source>
        <dbReference type="EMBL" id="QND62326.1"/>
    </source>
</evidence>
<dbReference type="InterPro" id="IPR051162">
    <property type="entry name" value="T4SS_component"/>
</dbReference>
<dbReference type="InterPro" id="IPR027417">
    <property type="entry name" value="P-loop_NTPase"/>
</dbReference>
<sequence>MVARALLDELTFGAVSRRERPVASHIPFTRHVDDHVLKTRDGLVLTVLKLEGYSFETADMSEINARLLARNDIVRTLANSRFALVGHIIRREVKPRIASTFDNALCREIDERYDAALSQRRMFVNDIYLTIVRRPLQGQAGTFDALLTKLLGRTDATGQTVAAQTALTELRDAATAVRENLAAYGARQLGVVSRDGVWHSEPLEFLVQIVNGGLPRPMLLPRMALSDALSMKRVFFGKNAIEIRGAGAHDTRFGAMISIREYPAQTGPGSFDNLLRVPHEFIASQSFAIIDRPEAAKQVDRVARQVDMSDEAGSIVAEHLDDARDELLASEAIYGEHHMTVMCLGRSMSEVDATVTAVGAALTDRSVIWTREDLNCEPAFWSQLPGNFAYIARKAVISSKNFAGFVSLHNYPSGRPDNNHWGPAISVFETTSQTAYYYNHHVRDLGNFTVVGPSGSGKTVFLSFISAQSQRVTPRPKLLFVDKDRGAEIFIRAMGGQYEVLVPGEPTGFNPLSMPDTAPNREFLFQLFGFMLRPANGGDLTASEEQVIRNAIAAALSAGPDGRTLQAFSTLLRGRIRAGEGDLLARLESWMRPDQRGWLFNNETDQFSLSSIFGFDMTRVLDDPVIRTAALMYIFHRTQELLTGDPVMIFLDEGWRLLDDPVFAFFIKDKLKTIRKQNGIIGFGTQSAADIVRSSSASTLIEQTATNVFFPNPKADDESYARAFRLSEREVAWIRGTVPESRSFLIKHGRDSVIAKLNLAGMPDLIKVLSGRTETVAELEALRARVGDDPAVWLPIFLGRTTR</sequence>
<keyword evidence="2" id="KW-0547">Nucleotide-binding</keyword>
<name>A0A7G6T6E4_9HYPH</name>
<protein>
    <submittedName>
        <fullName evidence="5">VirB4 family type IV secretion/conjugal transfer ATPase</fullName>
    </submittedName>
</protein>
<dbReference type="Pfam" id="PF03135">
    <property type="entry name" value="CagE_TrbE_VirB"/>
    <property type="match status" value="1"/>
</dbReference>
<feature type="domain" description="CagE TrbE VirB component of type IV transporter system central" evidence="4">
    <location>
        <begin position="188"/>
        <end position="393"/>
    </location>
</feature>
<accession>A0A7G6T6E4</accession>
<dbReference type="InterPro" id="IPR004346">
    <property type="entry name" value="CagE_TrbE_VirB"/>
</dbReference>
<dbReference type="Gene3D" id="3.40.50.300">
    <property type="entry name" value="P-loop containing nucleotide triphosphate hydrolases"/>
    <property type="match status" value="1"/>
</dbReference>
<evidence type="ECO:0000256" key="1">
    <source>
        <dbReference type="ARBA" id="ARBA00006512"/>
    </source>
</evidence>
<evidence type="ECO:0000256" key="2">
    <source>
        <dbReference type="ARBA" id="ARBA00022741"/>
    </source>
</evidence>
<keyword evidence="5" id="KW-0614">Plasmid</keyword>
<evidence type="ECO:0000259" key="4">
    <source>
        <dbReference type="Pfam" id="PF03135"/>
    </source>
</evidence>
<dbReference type="PANTHER" id="PTHR30121:SF12">
    <property type="entry name" value="TYPE IV SECRETION SYSTEM PROTEIN CAGE"/>
    <property type="match status" value="1"/>
</dbReference>
<dbReference type="PANTHER" id="PTHR30121">
    <property type="entry name" value="UNCHARACTERIZED PROTEIN YJGR-RELATED"/>
    <property type="match status" value="1"/>
</dbReference>
<comment type="similarity">
    <text evidence="1">Belongs to the TrbE/VirB4 family.</text>
</comment>
<keyword evidence="3" id="KW-0067">ATP-binding</keyword>
<gene>
    <name evidence="5" type="ORF">HB778_40725</name>
</gene>
<organism evidence="5 6">
    <name type="scientific">Mesorhizobium huakuii</name>
    <dbReference type="NCBI Taxonomy" id="28104"/>
    <lineage>
        <taxon>Bacteria</taxon>
        <taxon>Pseudomonadati</taxon>
        <taxon>Pseudomonadota</taxon>
        <taxon>Alphaproteobacteria</taxon>
        <taxon>Hyphomicrobiales</taxon>
        <taxon>Phyllobacteriaceae</taxon>
        <taxon>Mesorhizobium</taxon>
    </lineage>
</organism>
<dbReference type="SUPFAM" id="SSF52540">
    <property type="entry name" value="P-loop containing nucleoside triphosphate hydrolases"/>
    <property type="match status" value="1"/>
</dbReference>
<dbReference type="RefSeq" id="WP_183465702.1">
    <property type="nucleotide sequence ID" value="NZ_CP050299.1"/>
</dbReference>
<dbReference type="Proteomes" id="UP000515465">
    <property type="component" value="Plasmid p_1"/>
</dbReference>
<geneLocation type="plasmid" evidence="5 6">
    <name>p_1</name>
</geneLocation>
<dbReference type="AlphaFoldDB" id="A0A7G6T6E4"/>
<dbReference type="InterPro" id="IPR018145">
    <property type="entry name" value="CagE_TrbE_VirB_cntrl_dom"/>
</dbReference>
<dbReference type="NCBIfam" id="TIGR00929">
    <property type="entry name" value="VirB4_CagE"/>
    <property type="match status" value="1"/>
</dbReference>
<dbReference type="GO" id="GO:0005524">
    <property type="term" value="F:ATP binding"/>
    <property type="evidence" value="ECO:0007669"/>
    <property type="project" value="UniProtKB-KW"/>
</dbReference>
<reference evidence="6" key="1">
    <citation type="journal article" date="2020" name="Mol. Plant Microbe">
        <title>Rhizobial microsymbionts of the narrowly endemic Oxytropis species growing in Kamchatka are characterized by significant genetic diversity and possess a set of genes that are associated with T3SS and T6SS secretion systems and can affect the development of symbiosis.</title>
        <authorList>
            <person name="Safronova V."/>
            <person name="Guro P."/>
            <person name="Sazanova A."/>
            <person name="Kuznetsova I."/>
            <person name="Belimov A."/>
            <person name="Yakubov V."/>
            <person name="Chirak E."/>
            <person name="Afonin A."/>
            <person name="Gogolev Y."/>
            <person name="Andronov E."/>
            <person name="Tikhonovich I."/>
        </authorList>
    </citation>
    <scope>NUCLEOTIDE SEQUENCE [LARGE SCALE GENOMIC DNA]</scope>
    <source>
        <strain evidence="6">583</strain>
        <plasmid evidence="6">p_1</plasmid>
    </source>
</reference>
<evidence type="ECO:0000256" key="3">
    <source>
        <dbReference type="ARBA" id="ARBA00022840"/>
    </source>
</evidence>
<dbReference type="EMBL" id="CP050299">
    <property type="protein sequence ID" value="QND62326.1"/>
    <property type="molecule type" value="Genomic_DNA"/>
</dbReference>
<proteinExistence type="inferred from homology"/>
<evidence type="ECO:0000313" key="6">
    <source>
        <dbReference type="Proteomes" id="UP000515465"/>
    </source>
</evidence>